<accession>A0A8B8C6N5</accession>
<dbReference type="KEGG" id="cvn:111116559"/>
<evidence type="ECO:0000256" key="2">
    <source>
        <dbReference type="SAM" id="Phobius"/>
    </source>
</evidence>
<keyword evidence="2" id="KW-0812">Transmembrane</keyword>
<evidence type="ECO:0000256" key="1">
    <source>
        <dbReference type="ARBA" id="ARBA00022536"/>
    </source>
</evidence>
<dbReference type="InterPro" id="IPR042635">
    <property type="entry name" value="MEGF10/SREC1/2-like"/>
</dbReference>
<proteinExistence type="predicted"/>
<organism evidence="4 5">
    <name type="scientific">Crassostrea virginica</name>
    <name type="common">Eastern oyster</name>
    <dbReference type="NCBI Taxonomy" id="6565"/>
    <lineage>
        <taxon>Eukaryota</taxon>
        <taxon>Metazoa</taxon>
        <taxon>Spiralia</taxon>
        <taxon>Lophotrochozoa</taxon>
        <taxon>Mollusca</taxon>
        <taxon>Bivalvia</taxon>
        <taxon>Autobranchia</taxon>
        <taxon>Pteriomorphia</taxon>
        <taxon>Ostreida</taxon>
        <taxon>Ostreoidea</taxon>
        <taxon>Ostreidae</taxon>
        <taxon>Crassostrea</taxon>
    </lineage>
</organism>
<dbReference type="RefSeq" id="XP_022311265.1">
    <property type="nucleotide sequence ID" value="XM_022455557.1"/>
</dbReference>
<feature type="transmembrane region" description="Helical" evidence="2">
    <location>
        <begin position="356"/>
        <end position="376"/>
    </location>
</feature>
<dbReference type="PROSITE" id="PS00022">
    <property type="entry name" value="EGF_1"/>
    <property type="match status" value="1"/>
</dbReference>
<dbReference type="SMART" id="SM00181">
    <property type="entry name" value="EGF"/>
    <property type="match status" value="4"/>
</dbReference>
<keyword evidence="4" id="KW-1185">Reference proteome</keyword>
<dbReference type="PANTHER" id="PTHR24043:SF8">
    <property type="entry name" value="EGF-LIKE DOMAIN-CONTAINING PROTEIN"/>
    <property type="match status" value="1"/>
</dbReference>
<sequence length="415" mass="45747">MTLDDLSKNKIATQSRTYAASGSNVHHYVASNAVDRDITTCMRTDAIGTNSCDQAVWWKVDLGGVYNIYSVNILFKNYDGYERRQQGRFAGFSIYVSTNGTRDNSSLCYKDGHKLPSLNFSTHCVTFGRYVTFFNERLRGVTYPDGYVDSVYTELCEVTVQGCQASGVYGDSCKEQCPTNCRDNVCHIQKGTCFGCAPGWMDITCNKICDDGIYGNNCVHNCSGNCLSDSPCNTQTGHCDMGCKPGYTNALCKEPCKEGYHGQNCSHLCSPNCKTCKHTDETCSCQAGWMGPNCSIGCMQFYGKNCQFPCSKHCVNQTCNRFHGICQFGCESGYHGQKCEQEFPSTICLSTISSGLVGSSVSACVFITTAVVILIIRRRKKFCFPGRPRISNKDSPYAEIENQKGGASTYQELTI</sequence>
<dbReference type="GO" id="GO:0005044">
    <property type="term" value="F:scavenger receptor activity"/>
    <property type="evidence" value="ECO:0007669"/>
    <property type="project" value="InterPro"/>
</dbReference>
<dbReference type="PANTHER" id="PTHR24043">
    <property type="entry name" value="SCAVENGER RECEPTOR CLASS F"/>
    <property type="match status" value="1"/>
</dbReference>
<dbReference type="Proteomes" id="UP000694844">
    <property type="component" value="Chromosome 10"/>
</dbReference>
<dbReference type="GeneID" id="111116559"/>
<dbReference type="SUPFAM" id="SSF49785">
    <property type="entry name" value="Galactose-binding domain-like"/>
    <property type="match status" value="1"/>
</dbReference>
<evidence type="ECO:0000313" key="4">
    <source>
        <dbReference type="Proteomes" id="UP000694844"/>
    </source>
</evidence>
<dbReference type="Pfam" id="PF22633">
    <property type="entry name" value="F5_F8_type_C_2"/>
    <property type="match status" value="1"/>
</dbReference>
<dbReference type="InterPro" id="IPR000742">
    <property type="entry name" value="EGF"/>
</dbReference>
<evidence type="ECO:0000259" key="3">
    <source>
        <dbReference type="PROSITE" id="PS00022"/>
    </source>
</evidence>
<evidence type="ECO:0000313" key="5">
    <source>
        <dbReference type="RefSeq" id="XP_022311265.1"/>
    </source>
</evidence>
<name>A0A8B8C6N5_CRAVI</name>
<dbReference type="InterPro" id="IPR008979">
    <property type="entry name" value="Galactose-bd-like_sf"/>
</dbReference>
<keyword evidence="2" id="KW-0472">Membrane</keyword>
<dbReference type="AlphaFoldDB" id="A0A8B8C6N5"/>
<dbReference type="Gene3D" id="2.170.300.10">
    <property type="entry name" value="Tie2 ligand-binding domain superfamily"/>
    <property type="match status" value="1"/>
</dbReference>
<feature type="domain" description="EGF-like" evidence="3">
    <location>
        <begin position="283"/>
        <end position="294"/>
    </location>
</feature>
<keyword evidence="1" id="KW-0245">EGF-like domain</keyword>
<dbReference type="Gene3D" id="2.60.120.260">
    <property type="entry name" value="Galactose-binding domain-like"/>
    <property type="match status" value="1"/>
</dbReference>
<dbReference type="OrthoDB" id="10252017at2759"/>
<protein>
    <submittedName>
        <fullName evidence="5">Scavenger receptor class F member 2-like</fullName>
    </submittedName>
</protein>
<keyword evidence="2" id="KW-1133">Transmembrane helix</keyword>
<reference evidence="5" key="1">
    <citation type="submission" date="2025-08" db="UniProtKB">
        <authorList>
            <consortium name="RefSeq"/>
        </authorList>
    </citation>
    <scope>IDENTIFICATION</scope>
    <source>
        <tissue evidence="5">Whole sample</tissue>
    </source>
</reference>
<gene>
    <name evidence="5" type="primary">LOC111116559</name>
</gene>